<dbReference type="InterPro" id="IPR036573">
    <property type="entry name" value="CBM_sf_5/12"/>
</dbReference>
<evidence type="ECO:0000256" key="1">
    <source>
        <dbReference type="ARBA" id="ARBA00022801"/>
    </source>
</evidence>
<dbReference type="EMBL" id="CP058952">
    <property type="protein sequence ID" value="QLI80882.1"/>
    <property type="molecule type" value="Genomic_DNA"/>
</dbReference>
<dbReference type="CDD" id="cd12215">
    <property type="entry name" value="ChiC_BD"/>
    <property type="match status" value="2"/>
</dbReference>
<dbReference type="GO" id="GO:0030246">
    <property type="term" value="F:carbohydrate binding"/>
    <property type="evidence" value="ECO:0007669"/>
    <property type="project" value="InterPro"/>
</dbReference>
<keyword evidence="5" id="KW-1185">Reference proteome</keyword>
<sequence length="680" mass="72728">MMSDSDAGSGTLKSNKRMENMQSKQLNQALVIALITSAGFMANTAHALTLPPTPSSTPSYASWNSSTVYNTAQRVSYNGAIYEARWWTQGNNPAESGEWGPWKLISGSQPTPTPSATPMGNQAPSISFSTNTSVSCLTPFVLNATASDSDGSVSKVEFFVDNALVGSKTSAPYELTVANSPTCQAGSQKVMYAIATDNQGLQTRSASITVNIISDVPPTPNPTPISSYPSWDSKVAYTTGQRVAYNGRAFEAKWWTQGQTPNAADQWGPWKDLGLLVTPTPTASPTATPLPTPCVPLCNTTPSPTPSATPSPSPTATPVITASPSPTPSATPNGSGAVSSVQVSTWKNGAKGAYSLVHDDYCSMYYANDPYIKIIDPELTKRGLVASFGMITSNCSDQHWAAAKEFMAHGHEIVSHSRSHPNPYIPDASLETEMNGATADMAAKLDGYKPSYFIWPGDVASTKAIEFLKAQPNFIGGRATHLVDGSGPNNAVDYTTMPAGVNPANFDNPYRIKWDLFTADGKWSLYPMGSEILNLHIDAAINQGGWATRTSHSVDTGYYETIPLDRYTKHLDYAKAKVDAGELWMDTPSNVIKYRYARDFCKLIVPSVTPLSSVSFDTSAAECKKYATPITLQVKAIYQGGGLSAQQNGKALVVKKGANETYFVTADPLAGAVSFAYFMP</sequence>
<name>A0A7D5Z5M2_9NEIS</name>
<dbReference type="Pfam" id="PF02839">
    <property type="entry name" value="CBM_5_12"/>
    <property type="match status" value="2"/>
</dbReference>
<feature type="compositionally biased region" description="Pro residues" evidence="2">
    <location>
        <begin position="303"/>
        <end position="315"/>
    </location>
</feature>
<proteinExistence type="predicted"/>
<protein>
    <submittedName>
        <fullName evidence="4">Polysaccharide deacetylase family protein</fullName>
    </submittedName>
</protein>
<dbReference type="Proteomes" id="UP000510822">
    <property type="component" value="Chromosome"/>
</dbReference>
<dbReference type="SUPFAM" id="SSF51055">
    <property type="entry name" value="Carbohydrate binding domain"/>
    <property type="match status" value="2"/>
</dbReference>
<dbReference type="InterPro" id="IPR011330">
    <property type="entry name" value="Glyco_hydro/deAcase_b/a-brl"/>
</dbReference>
<accession>A0A7D5Z5M2</accession>
<dbReference type="AlphaFoldDB" id="A0A7D5Z5M2"/>
<feature type="compositionally biased region" description="Low complexity" evidence="2">
    <location>
        <begin position="316"/>
        <end position="332"/>
    </location>
</feature>
<dbReference type="GO" id="GO:0005975">
    <property type="term" value="P:carbohydrate metabolic process"/>
    <property type="evidence" value="ECO:0007669"/>
    <property type="project" value="InterPro"/>
</dbReference>
<dbReference type="Gene3D" id="2.60.40.10">
    <property type="entry name" value="Immunoglobulins"/>
    <property type="match status" value="1"/>
</dbReference>
<keyword evidence="1" id="KW-0378">Hydrolase</keyword>
<dbReference type="GO" id="GO:0005576">
    <property type="term" value="C:extracellular region"/>
    <property type="evidence" value="ECO:0007669"/>
    <property type="project" value="InterPro"/>
</dbReference>
<dbReference type="Pfam" id="PF01522">
    <property type="entry name" value="Polysacc_deac_1"/>
    <property type="match status" value="1"/>
</dbReference>
<dbReference type="KEGG" id="cfon:HZU75_04685"/>
<feature type="domain" description="Chitin-binding type-3" evidence="3">
    <location>
        <begin position="228"/>
        <end position="273"/>
    </location>
</feature>
<reference evidence="4 5" key="1">
    <citation type="journal article" date="2016" name="Int. J. Syst. Evol. Microbiol.">
        <title>Chitinibacter fontanus sp. nov., isolated from a spring.</title>
        <authorList>
            <person name="Sheu S.Y."/>
            <person name="Li Y.S."/>
            <person name="Young C.C."/>
            <person name="Chen W.M."/>
        </authorList>
    </citation>
    <scope>NUCLEOTIDE SEQUENCE [LARGE SCALE GENOMIC DNA]</scope>
    <source>
        <strain evidence="4 5">STM-7</strain>
    </source>
</reference>
<evidence type="ECO:0000256" key="2">
    <source>
        <dbReference type="SAM" id="MobiDB-lite"/>
    </source>
</evidence>
<gene>
    <name evidence="4" type="ORF">HZU75_04685</name>
</gene>
<dbReference type="SMART" id="SM00495">
    <property type="entry name" value="ChtBD3"/>
    <property type="match status" value="2"/>
</dbReference>
<evidence type="ECO:0000259" key="3">
    <source>
        <dbReference type="SMART" id="SM00495"/>
    </source>
</evidence>
<feature type="region of interest" description="Disordered" evidence="2">
    <location>
        <begin position="301"/>
        <end position="339"/>
    </location>
</feature>
<evidence type="ECO:0000313" key="4">
    <source>
        <dbReference type="EMBL" id="QLI80882.1"/>
    </source>
</evidence>
<dbReference type="SUPFAM" id="SSF88713">
    <property type="entry name" value="Glycoside hydrolase/deacetylase"/>
    <property type="match status" value="1"/>
</dbReference>
<dbReference type="GO" id="GO:0004553">
    <property type="term" value="F:hydrolase activity, hydrolyzing O-glycosyl compounds"/>
    <property type="evidence" value="ECO:0007669"/>
    <property type="project" value="InterPro"/>
</dbReference>
<dbReference type="Gene3D" id="2.10.10.20">
    <property type="entry name" value="Carbohydrate-binding module superfamily 5/12"/>
    <property type="match status" value="2"/>
</dbReference>
<dbReference type="InterPro" id="IPR003610">
    <property type="entry name" value="CBM5/12"/>
</dbReference>
<dbReference type="GO" id="GO:0016810">
    <property type="term" value="F:hydrolase activity, acting on carbon-nitrogen (but not peptide) bonds"/>
    <property type="evidence" value="ECO:0007669"/>
    <property type="project" value="InterPro"/>
</dbReference>
<organism evidence="4 5">
    <name type="scientific">Chitinibacter fontanus</name>
    <dbReference type="NCBI Taxonomy" id="1737446"/>
    <lineage>
        <taxon>Bacteria</taxon>
        <taxon>Pseudomonadati</taxon>
        <taxon>Pseudomonadota</taxon>
        <taxon>Betaproteobacteria</taxon>
        <taxon>Neisseriales</taxon>
        <taxon>Chitinibacteraceae</taxon>
        <taxon>Chitinibacter</taxon>
    </lineage>
</organism>
<evidence type="ECO:0000313" key="5">
    <source>
        <dbReference type="Proteomes" id="UP000510822"/>
    </source>
</evidence>
<dbReference type="Gene3D" id="3.20.20.370">
    <property type="entry name" value="Glycoside hydrolase/deacetylase"/>
    <property type="match status" value="1"/>
</dbReference>
<dbReference type="Pfam" id="PF17957">
    <property type="entry name" value="Big_7"/>
    <property type="match status" value="1"/>
</dbReference>
<dbReference type="InterPro" id="IPR002509">
    <property type="entry name" value="NODB_dom"/>
</dbReference>
<dbReference type="InterPro" id="IPR013783">
    <property type="entry name" value="Ig-like_fold"/>
</dbReference>
<feature type="domain" description="Chitin-binding type-3" evidence="3">
    <location>
        <begin position="60"/>
        <end position="105"/>
    </location>
</feature>